<sequence>MDQMLDVLCSHDKHHKDGDGHSVAAVDHGSIASRPAKNQLHEAGSNGAPSSTLGKEMTAVNVGVDELLANAGYKVRASELQQVAQRLEHLETVLGAAQEAALSHLSTEAVHYNPSDLASWIECMLEELAPNFPVDSLPHLHSFDQSAQVSGCLMDDPQACGRQNQQSHQEDDAHSNIVDYSEEFILDYEETQYGSGFNDHNLNGIFGNICSLEQLGRKREAGMKQGFELNAQGMHQREQKRGKHSITQPCAYSGSSQEAYSQTSDNPVVFSSVYGSNQASLRPMGSCIHQPTLLQDGSDGAQESGVRLVHLLLACAESVQRDDLIAAEELVRDIRVLAAPQKGPMRRVATEFVEALARRIYSFNSQDTIGNQRDSLSELLHFHFYETCPYLKFAHFTANQAILEAFENQKQVHVIDFNLMHGLQWPALIQALALRPEGPPFLRITGIGPPQPGGNDVLQEIGVKLAQLAKSVNVEFDFRGVIAAKLDDVKPWMLQVSQGEAVAVNSIMQLHRLLYSENSATPPPIVEVLQSVKSLNPRIVTIVEHEAIHNSPIFLERFTEALHYYSTMFDSLEACNLPAQSLELMLAETYLGREICNIVACEGAERVERHEPLAQWQMRMCNSGFQPLHLGSNAFKQARMLLTLFSGEGYAVEETGGCLTLGWQSRPLLAASAWRC</sequence>
<accession>A0ACC2CH37</accession>
<organism evidence="1 2">
    <name type="scientific">Diphasiastrum complanatum</name>
    <name type="common">Issler's clubmoss</name>
    <name type="synonym">Lycopodium complanatum</name>
    <dbReference type="NCBI Taxonomy" id="34168"/>
    <lineage>
        <taxon>Eukaryota</taxon>
        <taxon>Viridiplantae</taxon>
        <taxon>Streptophyta</taxon>
        <taxon>Embryophyta</taxon>
        <taxon>Tracheophyta</taxon>
        <taxon>Lycopodiopsida</taxon>
        <taxon>Lycopodiales</taxon>
        <taxon>Lycopodiaceae</taxon>
        <taxon>Lycopodioideae</taxon>
        <taxon>Diphasiastrum</taxon>
    </lineage>
</organism>
<protein>
    <submittedName>
        <fullName evidence="1">Uncharacterized protein</fullName>
    </submittedName>
</protein>
<evidence type="ECO:0000313" key="2">
    <source>
        <dbReference type="Proteomes" id="UP001162992"/>
    </source>
</evidence>
<gene>
    <name evidence="1" type="ORF">O6H91_10G050800</name>
</gene>
<proteinExistence type="predicted"/>
<comment type="caution">
    <text evidence="1">The sequence shown here is derived from an EMBL/GenBank/DDBJ whole genome shotgun (WGS) entry which is preliminary data.</text>
</comment>
<dbReference type="Proteomes" id="UP001162992">
    <property type="component" value="Chromosome 10"/>
</dbReference>
<keyword evidence="2" id="KW-1185">Reference proteome</keyword>
<reference evidence="2" key="1">
    <citation type="journal article" date="2024" name="Proc. Natl. Acad. Sci. U.S.A.">
        <title>Extraordinary preservation of gene collinearity over three hundred million years revealed in homosporous lycophytes.</title>
        <authorList>
            <person name="Li C."/>
            <person name="Wickell D."/>
            <person name="Kuo L.Y."/>
            <person name="Chen X."/>
            <person name="Nie B."/>
            <person name="Liao X."/>
            <person name="Peng D."/>
            <person name="Ji J."/>
            <person name="Jenkins J."/>
            <person name="Williams M."/>
            <person name="Shu S."/>
            <person name="Plott C."/>
            <person name="Barry K."/>
            <person name="Rajasekar S."/>
            <person name="Grimwood J."/>
            <person name="Han X."/>
            <person name="Sun S."/>
            <person name="Hou Z."/>
            <person name="He W."/>
            <person name="Dai G."/>
            <person name="Sun C."/>
            <person name="Schmutz J."/>
            <person name="Leebens-Mack J.H."/>
            <person name="Li F.W."/>
            <person name="Wang L."/>
        </authorList>
    </citation>
    <scope>NUCLEOTIDE SEQUENCE [LARGE SCALE GENOMIC DNA]</scope>
    <source>
        <strain evidence="2">cv. PW_Plant_1</strain>
    </source>
</reference>
<name>A0ACC2CH37_DIPCM</name>
<evidence type="ECO:0000313" key="1">
    <source>
        <dbReference type="EMBL" id="KAJ7541237.1"/>
    </source>
</evidence>
<dbReference type="EMBL" id="CM055101">
    <property type="protein sequence ID" value="KAJ7541237.1"/>
    <property type="molecule type" value="Genomic_DNA"/>
</dbReference>